<dbReference type="RefSeq" id="WP_007535179.1">
    <property type="nucleotide sequence ID" value="NZ_HF536772.1"/>
</dbReference>
<reference evidence="1 2" key="1">
    <citation type="journal article" date="2013" name="Genome Announc.">
        <title>Draft Genome Sequence of Rhizobium mesoamericanum STM3625, a Nitrogen-Fixing Symbiont of Mimosa pudica Isolated in French Guiana (South America).</title>
        <authorList>
            <person name="Moulin L."/>
            <person name="Mornico D."/>
            <person name="Melkonian R."/>
            <person name="Klonowska A."/>
        </authorList>
    </citation>
    <scope>NUCLEOTIDE SEQUENCE [LARGE SCALE GENOMIC DNA]</scope>
    <source>
        <strain evidence="1 2">STM3625</strain>
    </source>
</reference>
<dbReference type="Proteomes" id="UP000009319">
    <property type="component" value="Unassembled WGS sequence"/>
</dbReference>
<evidence type="ECO:0000313" key="1">
    <source>
        <dbReference type="EMBL" id="CCM77189.1"/>
    </source>
</evidence>
<name>K0Q3F6_9HYPH</name>
<accession>K0Q3F6</accession>
<dbReference type="HOGENOM" id="CLU_2466862_0_0_5"/>
<keyword evidence="2" id="KW-1185">Reference proteome</keyword>
<organism evidence="1 2">
    <name type="scientific">Rhizobium mesoamericanum STM3625</name>
    <dbReference type="NCBI Taxonomy" id="1211777"/>
    <lineage>
        <taxon>Bacteria</taxon>
        <taxon>Pseudomonadati</taxon>
        <taxon>Pseudomonadota</taxon>
        <taxon>Alphaproteobacteria</taxon>
        <taxon>Hyphomicrobiales</taxon>
        <taxon>Rhizobiaceae</taxon>
        <taxon>Rhizobium/Agrobacterium group</taxon>
        <taxon>Rhizobium</taxon>
    </lineage>
</organism>
<dbReference type="STRING" id="1211777.BN77_4245"/>
<comment type="caution">
    <text evidence="1">The sequence shown here is derived from an EMBL/GenBank/DDBJ whole genome shotgun (WGS) entry which is preliminary data.</text>
</comment>
<dbReference type="AlphaFoldDB" id="K0Q3F6"/>
<evidence type="ECO:0000313" key="2">
    <source>
        <dbReference type="Proteomes" id="UP000009319"/>
    </source>
</evidence>
<gene>
    <name evidence="1" type="ORF">BN77_4245</name>
</gene>
<protein>
    <submittedName>
        <fullName evidence="1">Uncharacterized protein</fullName>
    </submittedName>
</protein>
<dbReference type="EMBL" id="CANI01000028">
    <property type="protein sequence ID" value="CCM77189.1"/>
    <property type="molecule type" value="Genomic_DNA"/>
</dbReference>
<proteinExistence type="predicted"/>
<sequence length="88" mass="9463">MKLIIRTTMISLLALAAHGEEPYKLTSAESKIAELGATNYAKTSNATLISCSNLCTRDDHHVACTIADKAGARSEVQCSYKSEGCKKQ</sequence>